<evidence type="ECO:0000256" key="11">
    <source>
        <dbReference type="ARBA" id="ARBA00023180"/>
    </source>
</evidence>
<feature type="domain" description="SSD" evidence="14">
    <location>
        <begin position="599"/>
        <end position="763"/>
    </location>
</feature>
<keyword evidence="10" id="KW-1015">Disulfide bond</keyword>
<dbReference type="GO" id="GO:0016020">
    <property type="term" value="C:membrane"/>
    <property type="evidence" value="ECO:0007669"/>
    <property type="project" value="TreeGrafter"/>
</dbReference>
<keyword evidence="5" id="KW-0732">Signal</keyword>
<evidence type="ECO:0000256" key="2">
    <source>
        <dbReference type="ARBA" id="ARBA00005585"/>
    </source>
</evidence>
<evidence type="ECO:0000256" key="7">
    <source>
        <dbReference type="ARBA" id="ARBA00023055"/>
    </source>
</evidence>
<feature type="transmembrane region" description="Helical" evidence="13">
    <location>
        <begin position="1089"/>
        <end position="1115"/>
    </location>
</feature>
<sequence>KKSTPHDASPCLSLLVFSPTPSVSAFRALPPRGIDSDPVRGWPLSGAGEASPPRRSLWCSMLFLNNMQLFFPMMQISFLVFPISAQQSNGTSRVVPAEGQCSMYGICGQRSDGKVLNCANATKAVKINNTMTVDGIDYYATTNYGEELYNSCKDVKFGTLNTRAMDFLGAGAKNYKEWFAFIGRQANPNEPGSPYAITFRSDFSGSSGVKPLNSTIYSCGDPSLGCSCGDCPSSSVCTGSLSPQLNTETSCSVKMGSLKVKCLDFSLAVVYLALLCFFLLWGLLYRTRGRTGFSQTKPSSDDKSQTNKNGKSPHNSMQVPEATSSSVKLAHPSIVQTYMSTFFRKHGIFVARHPLLVLCVSVLVPVLLCIGFIHFKVETRPEKLWVSSGSRAADEKNYFDSHLAPFYRIEQLVLATSASDGSKAPSIVTDNNMKLLFQIQKKIDDLRANYSGSTVSLGDICLKPLGTDCATQSVLQYFQLDPKTYDDTGIDHAKFCFQHYTSEETCLSTFQSPIDPSTILGGFPGSNFTEASAFVITYPVNNKVETTGQENGKAVAWERAFIKLVKEEIQPLVVAQNLTMSFSSESSVQDELNRESTADVITIVISYIVMFAYISFTLGDRPSRWLSLFVSSKVLLGLSGVVLVMLSVLGSMGFFSAIGVKSTLIIMEVIPFLVLAVGVDNMCILVHAVKRQPDDSALEQRISDALVEVGPSITLASLAEVLAFAVSAINPMPATRVFAMFAALAVLMDFLLQVTAFVALIIFDLRRVQDGRIDCVPCVRISSSTAAGDGADRQRLHLLARYMKDVHGPVLGYRAVKFFVITVFVGFAFASIALSTRLQPGLEQQIVLPRNSYLQDYFDDLAKYMKVGPPLYFVVKDFNYSSASGHTNQICSINQCNSNSLLNEIARQSLSPESSYIAKPAASWLDDFLIWMSPEAFGCCRKFVNGSYCPPDDQSDYVNSMRAARDFSSKRSEDLQMQIFPYSVFYIFFEQYLGVWKTAIMNICVCLGTVFVVCFIVTSSLWASSIILIVLAMIVLDLMGVMAILGIQLNAISVVNLVMSIGIAVEFCVHITHAFMIGIGDRETRARQALSTMGASVFSGITLTKLVGVIVLRFAKSEVFVVYYFQMYLALVLIGFLHGLIFLPVVLSLCGPPPRPTKPIEQRQPPSVSTEQT</sequence>
<dbReference type="FunFam" id="1.20.1640.10:FF:000029">
    <property type="entry name" value="Putative Patched sphingolipid transporter"/>
    <property type="match status" value="1"/>
</dbReference>
<feature type="transmembrane region" description="Helical" evidence="13">
    <location>
        <begin position="741"/>
        <end position="763"/>
    </location>
</feature>
<dbReference type="InterPro" id="IPR032190">
    <property type="entry name" value="NPC1_N"/>
</dbReference>
<evidence type="ECO:0000256" key="5">
    <source>
        <dbReference type="ARBA" id="ARBA00022729"/>
    </source>
</evidence>
<evidence type="ECO:0000313" key="15">
    <source>
        <dbReference type="EMBL" id="TVU14884.1"/>
    </source>
</evidence>
<feature type="transmembrane region" description="Helical" evidence="13">
    <location>
        <begin position="636"/>
        <end position="657"/>
    </location>
</feature>
<dbReference type="GO" id="GO:0032934">
    <property type="term" value="F:sterol binding"/>
    <property type="evidence" value="ECO:0007669"/>
    <property type="project" value="TreeGrafter"/>
</dbReference>
<proteinExistence type="inferred from homology"/>
<accession>A0A5J9TU44</accession>
<evidence type="ECO:0000256" key="8">
    <source>
        <dbReference type="ARBA" id="ARBA00023098"/>
    </source>
</evidence>
<dbReference type="PANTHER" id="PTHR45727">
    <property type="entry name" value="NPC INTRACELLULAR CHOLESTEROL TRANSPORTER 1"/>
    <property type="match status" value="1"/>
</dbReference>
<dbReference type="Pfam" id="PF22314">
    <property type="entry name" value="NPC1_MLD"/>
    <property type="match status" value="1"/>
</dbReference>
<keyword evidence="11" id="KW-0325">Glycoprotein</keyword>
<evidence type="ECO:0000256" key="6">
    <source>
        <dbReference type="ARBA" id="ARBA00022989"/>
    </source>
</evidence>
<evidence type="ECO:0000256" key="12">
    <source>
        <dbReference type="SAM" id="MobiDB-lite"/>
    </source>
</evidence>
<dbReference type="PANTHER" id="PTHR45727:SF2">
    <property type="entry name" value="NPC INTRACELLULAR CHOLESTEROL TRANSPORTER 1"/>
    <property type="match status" value="1"/>
</dbReference>
<dbReference type="GO" id="GO:0015918">
    <property type="term" value="P:sterol transport"/>
    <property type="evidence" value="ECO:0007669"/>
    <property type="project" value="UniProtKB-ARBA"/>
</dbReference>
<protein>
    <recommendedName>
        <fullName evidence="14">SSD domain-containing protein</fullName>
    </recommendedName>
</protein>
<comment type="caution">
    <text evidence="15">The sequence shown here is derived from an EMBL/GenBank/DDBJ whole genome shotgun (WGS) entry which is preliminary data.</text>
</comment>
<keyword evidence="9 13" id="KW-0472">Membrane</keyword>
<feature type="compositionally biased region" description="Polar residues" evidence="12">
    <location>
        <begin position="306"/>
        <end position="325"/>
    </location>
</feature>
<feature type="transmembrane region" description="Helical" evidence="13">
    <location>
        <begin position="1053"/>
        <end position="1077"/>
    </location>
</feature>
<evidence type="ECO:0000256" key="10">
    <source>
        <dbReference type="ARBA" id="ARBA00023157"/>
    </source>
</evidence>
<evidence type="ECO:0000256" key="13">
    <source>
        <dbReference type="SAM" id="Phobius"/>
    </source>
</evidence>
<organism evidence="15 16">
    <name type="scientific">Eragrostis curvula</name>
    <name type="common">weeping love grass</name>
    <dbReference type="NCBI Taxonomy" id="38414"/>
    <lineage>
        <taxon>Eukaryota</taxon>
        <taxon>Viridiplantae</taxon>
        <taxon>Streptophyta</taxon>
        <taxon>Embryophyta</taxon>
        <taxon>Tracheophyta</taxon>
        <taxon>Spermatophyta</taxon>
        <taxon>Magnoliopsida</taxon>
        <taxon>Liliopsida</taxon>
        <taxon>Poales</taxon>
        <taxon>Poaceae</taxon>
        <taxon>PACMAD clade</taxon>
        <taxon>Chloridoideae</taxon>
        <taxon>Eragrostideae</taxon>
        <taxon>Eragrostidinae</taxon>
        <taxon>Eragrostis</taxon>
    </lineage>
</organism>
<feature type="region of interest" description="Disordered" evidence="12">
    <location>
        <begin position="292"/>
        <end position="325"/>
    </location>
</feature>
<evidence type="ECO:0000259" key="14">
    <source>
        <dbReference type="PROSITE" id="PS50156"/>
    </source>
</evidence>
<feature type="transmembrane region" description="Helical" evidence="13">
    <location>
        <begin position="669"/>
        <end position="689"/>
    </location>
</feature>
<keyword evidence="8" id="KW-0443">Lipid metabolism</keyword>
<dbReference type="InterPro" id="IPR000731">
    <property type="entry name" value="SSD"/>
</dbReference>
<dbReference type="Proteomes" id="UP000324897">
    <property type="component" value="Unassembled WGS sequence"/>
</dbReference>
<feature type="transmembrane region" description="Helical" evidence="13">
    <location>
        <begin position="262"/>
        <end position="284"/>
    </location>
</feature>
<comment type="similarity">
    <text evidence="2">Belongs to the patched family.</text>
</comment>
<feature type="transmembrane region" description="Helical" evidence="13">
    <location>
        <begin position="355"/>
        <end position="375"/>
    </location>
</feature>
<dbReference type="AlphaFoldDB" id="A0A5J9TU44"/>
<reference evidence="15 16" key="1">
    <citation type="journal article" date="2019" name="Sci. Rep.">
        <title>A high-quality genome of Eragrostis curvula grass provides insights into Poaceae evolution and supports new strategies to enhance forage quality.</title>
        <authorList>
            <person name="Carballo J."/>
            <person name="Santos B.A.C.M."/>
            <person name="Zappacosta D."/>
            <person name="Garbus I."/>
            <person name="Selva J.P."/>
            <person name="Gallo C.A."/>
            <person name="Diaz A."/>
            <person name="Albertini E."/>
            <person name="Caccamo M."/>
            <person name="Echenique V."/>
        </authorList>
    </citation>
    <scope>NUCLEOTIDE SEQUENCE [LARGE SCALE GENOMIC DNA]</scope>
    <source>
        <strain evidence="16">cv. Victoria</strain>
        <tissue evidence="15">Leaf</tissue>
    </source>
</reference>
<dbReference type="FunFam" id="1.20.1640.10:FF:000008">
    <property type="entry name" value="NPC intracellular cholesterol transporter 1"/>
    <property type="match status" value="1"/>
</dbReference>
<evidence type="ECO:0000256" key="4">
    <source>
        <dbReference type="ARBA" id="ARBA00022692"/>
    </source>
</evidence>
<evidence type="ECO:0000256" key="1">
    <source>
        <dbReference type="ARBA" id="ARBA00004127"/>
    </source>
</evidence>
<feature type="transmembrane region" description="Helical" evidence="13">
    <location>
        <begin position="999"/>
        <end position="1018"/>
    </location>
</feature>
<feature type="transmembrane region" description="Helical" evidence="13">
    <location>
        <begin position="1127"/>
        <end position="1150"/>
    </location>
</feature>
<dbReference type="OrthoDB" id="6510177at2759"/>
<dbReference type="InterPro" id="IPR053958">
    <property type="entry name" value="HMGCR/SNAP/NPC1-like_SSD"/>
</dbReference>
<keyword evidence="6 13" id="KW-1133">Transmembrane helix</keyword>
<comment type="subcellular location">
    <subcellularLocation>
        <location evidence="1">Endomembrane system</location>
        <topology evidence="1">Multi-pass membrane protein</topology>
    </subcellularLocation>
</comment>
<keyword evidence="4 13" id="KW-0812">Transmembrane</keyword>
<feature type="non-terminal residue" evidence="15">
    <location>
        <position position="1"/>
    </location>
</feature>
<dbReference type="GO" id="GO:0012505">
    <property type="term" value="C:endomembrane system"/>
    <property type="evidence" value="ECO:0007669"/>
    <property type="project" value="UniProtKB-SubCell"/>
</dbReference>
<dbReference type="Gene3D" id="1.20.1640.10">
    <property type="entry name" value="Multidrug efflux transporter AcrB transmembrane domain"/>
    <property type="match status" value="2"/>
</dbReference>
<dbReference type="InterPro" id="IPR053956">
    <property type="entry name" value="NPC1_MLD"/>
</dbReference>
<dbReference type="EMBL" id="RWGY01000031">
    <property type="protein sequence ID" value="TVU14884.1"/>
    <property type="molecule type" value="Genomic_DNA"/>
</dbReference>
<dbReference type="SUPFAM" id="SSF82866">
    <property type="entry name" value="Multidrug efflux transporter AcrB transmembrane domain"/>
    <property type="match status" value="2"/>
</dbReference>
<feature type="transmembrane region" description="Helical" evidence="13">
    <location>
        <begin position="811"/>
        <end position="834"/>
    </location>
</feature>
<evidence type="ECO:0000256" key="3">
    <source>
        <dbReference type="ARBA" id="ARBA00022448"/>
    </source>
</evidence>
<evidence type="ECO:0000313" key="16">
    <source>
        <dbReference type="Proteomes" id="UP000324897"/>
    </source>
</evidence>
<feature type="transmembrane region" description="Helical" evidence="13">
    <location>
        <begin position="597"/>
        <end position="616"/>
    </location>
</feature>
<keyword evidence="7" id="KW-0445">Lipid transport</keyword>
<dbReference type="PROSITE" id="PS50156">
    <property type="entry name" value="SSD"/>
    <property type="match status" value="1"/>
</dbReference>
<gene>
    <name evidence="15" type="ORF">EJB05_38381</name>
</gene>
<dbReference type="GO" id="GO:0006629">
    <property type="term" value="P:lipid metabolic process"/>
    <property type="evidence" value="ECO:0007669"/>
    <property type="project" value="UniProtKB-KW"/>
</dbReference>
<keyword evidence="16" id="KW-1185">Reference proteome</keyword>
<keyword evidence="3" id="KW-0813">Transport</keyword>
<dbReference type="Pfam" id="PF12349">
    <property type="entry name" value="Sterol-sensing"/>
    <property type="match status" value="1"/>
</dbReference>
<dbReference type="Gramene" id="TVU14884">
    <property type="protein sequence ID" value="TVU14884"/>
    <property type="gene ID" value="EJB05_38381"/>
</dbReference>
<dbReference type="Pfam" id="PF16414">
    <property type="entry name" value="NPC1_N"/>
    <property type="match status" value="1"/>
</dbReference>
<evidence type="ECO:0000256" key="9">
    <source>
        <dbReference type="ARBA" id="ARBA00023136"/>
    </source>
</evidence>
<feature type="transmembrane region" description="Helical" evidence="13">
    <location>
        <begin position="709"/>
        <end position="729"/>
    </location>
</feature>
<feature type="transmembrane region" description="Helical" evidence="13">
    <location>
        <begin position="1025"/>
        <end position="1047"/>
    </location>
</feature>
<name>A0A5J9TU44_9POAL</name>